<dbReference type="InterPro" id="IPR036388">
    <property type="entry name" value="WH-like_DNA-bd_sf"/>
</dbReference>
<dbReference type="SMART" id="SM00419">
    <property type="entry name" value="HTH_CRP"/>
    <property type="match status" value="1"/>
</dbReference>
<name>A0ABZ1SAH7_9ACTN</name>
<proteinExistence type="predicted"/>
<dbReference type="Pfam" id="PF00027">
    <property type="entry name" value="cNMP_binding"/>
    <property type="match status" value="1"/>
</dbReference>
<dbReference type="PANTHER" id="PTHR24567:SF68">
    <property type="entry name" value="DNA-BINDING TRANSCRIPTIONAL DUAL REGULATOR CRP"/>
    <property type="match status" value="1"/>
</dbReference>
<dbReference type="Proteomes" id="UP001432190">
    <property type="component" value="Chromosome"/>
</dbReference>
<protein>
    <submittedName>
        <fullName evidence="6">Crp/Fnr family transcriptional regulator</fullName>
    </submittedName>
</protein>
<sequence length="234" mass="25291">MPAVPQDGDVACAAGSFLERLPHAARRELLALGVTRTVSAGRRLLTERARDTHVEVIRQGFVKVTTAADGTERLLAIRLPGDLVGEFAAITGQGRSATVTACGDVVSTAIRQVDFLDFISRHSAIAAQVAATVGERLRWANERRADFAAHPVRVRLARMLAEIAVNCGRREGDELVIEVELSHTELATLIGAATDTTQRALRTLRADHLIRTGYRRIVVLDLAGLQAVTTVEDD</sequence>
<dbReference type="InterPro" id="IPR014710">
    <property type="entry name" value="RmlC-like_jellyroll"/>
</dbReference>
<evidence type="ECO:0000256" key="3">
    <source>
        <dbReference type="ARBA" id="ARBA00023163"/>
    </source>
</evidence>
<gene>
    <name evidence="6" type="ORF">OG994_04400</name>
</gene>
<evidence type="ECO:0000313" key="7">
    <source>
        <dbReference type="Proteomes" id="UP001432190"/>
    </source>
</evidence>
<dbReference type="Pfam" id="PF13545">
    <property type="entry name" value="HTH_Crp_2"/>
    <property type="match status" value="1"/>
</dbReference>
<dbReference type="PROSITE" id="PS51063">
    <property type="entry name" value="HTH_CRP_2"/>
    <property type="match status" value="1"/>
</dbReference>
<dbReference type="SUPFAM" id="SSF51206">
    <property type="entry name" value="cAMP-binding domain-like"/>
    <property type="match status" value="1"/>
</dbReference>
<evidence type="ECO:0000256" key="1">
    <source>
        <dbReference type="ARBA" id="ARBA00023015"/>
    </source>
</evidence>
<evidence type="ECO:0000313" key="6">
    <source>
        <dbReference type="EMBL" id="WUP50763.1"/>
    </source>
</evidence>
<dbReference type="PROSITE" id="PS50042">
    <property type="entry name" value="CNMP_BINDING_3"/>
    <property type="match status" value="1"/>
</dbReference>
<dbReference type="SMART" id="SM00100">
    <property type="entry name" value="cNMP"/>
    <property type="match status" value="1"/>
</dbReference>
<keyword evidence="3" id="KW-0804">Transcription</keyword>
<organism evidence="6 7">
    <name type="scientific">Micromonospora globbae</name>
    <dbReference type="NCBI Taxonomy" id="1894969"/>
    <lineage>
        <taxon>Bacteria</taxon>
        <taxon>Bacillati</taxon>
        <taxon>Actinomycetota</taxon>
        <taxon>Actinomycetes</taxon>
        <taxon>Micromonosporales</taxon>
        <taxon>Micromonosporaceae</taxon>
        <taxon>Micromonospora</taxon>
    </lineage>
</organism>
<dbReference type="SUPFAM" id="SSF46785">
    <property type="entry name" value="Winged helix' DNA-binding domain"/>
    <property type="match status" value="1"/>
</dbReference>
<evidence type="ECO:0000259" key="5">
    <source>
        <dbReference type="PROSITE" id="PS51063"/>
    </source>
</evidence>
<keyword evidence="7" id="KW-1185">Reference proteome</keyword>
<dbReference type="Gene3D" id="1.10.10.10">
    <property type="entry name" value="Winged helix-like DNA-binding domain superfamily/Winged helix DNA-binding domain"/>
    <property type="match status" value="1"/>
</dbReference>
<accession>A0ABZ1SAH7</accession>
<dbReference type="Gene3D" id="2.60.120.10">
    <property type="entry name" value="Jelly Rolls"/>
    <property type="match status" value="1"/>
</dbReference>
<dbReference type="InterPro" id="IPR018490">
    <property type="entry name" value="cNMP-bd_dom_sf"/>
</dbReference>
<dbReference type="InterPro" id="IPR012318">
    <property type="entry name" value="HTH_CRP"/>
</dbReference>
<dbReference type="RefSeq" id="WP_328852270.1">
    <property type="nucleotide sequence ID" value="NZ_CP108084.1"/>
</dbReference>
<reference evidence="6" key="1">
    <citation type="submission" date="2022-10" db="EMBL/GenBank/DDBJ databases">
        <title>The complete genomes of actinobacterial strains from the NBC collection.</title>
        <authorList>
            <person name="Joergensen T.S."/>
            <person name="Alvarez Arevalo M."/>
            <person name="Sterndorff E.B."/>
            <person name="Faurdal D."/>
            <person name="Vuksanovic O."/>
            <person name="Mourched A.-S."/>
            <person name="Charusanti P."/>
            <person name="Shaw S."/>
            <person name="Blin K."/>
            <person name="Weber T."/>
        </authorList>
    </citation>
    <scope>NUCLEOTIDE SEQUENCE</scope>
    <source>
        <strain evidence="6">NBC_00256</strain>
    </source>
</reference>
<evidence type="ECO:0000259" key="4">
    <source>
        <dbReference type="PROSITE" id="PS50042"/>
    </source>
</evidence>
<keyword evidence="1" id="KW-0805">Transcription regulation</keyword>
<dbReference type="CDD" id="cd00038">
    <property type="entry name" value="CAP_ED"/>
    <property type="match status" value="1"/>
</dbReference>
<dbReference type="InterPro" id="IPR000595">
    <property type="entry name" value="cNMP-bd_dom"/>
</dbReference>
<dbReference type="InterPro" id="IPR050397">
    <property type="entry name" value="Env_Response_Regulators"/>
</dbReference>
<dbReference type="PANTHER" id="PTHR24567">
    <property type="entry name" value="CRP FAMILY TRANSCRIPTIONAL REGULATORY PROTEIN"/>
    <property type="match status" value="1"/>
</dbReference>
<dbReference type="InterPro" id="IPR036390">
    <property type="entry name" value="WH_DNA-bd_sf"/>
</dbReference>
<dbReference type="EMBL" id="CP108084">
    <property type="protein sequence ID" value="WUP50763.1"/>
    <property type="molecule type" value="Genomic_DNA"/>
</dbReference>
<feature type="domain" description="HTH crp-type" evidence="5">
    <location>
        <begin position="150"/>
        <end position="223"/>
    </location>
</feature>
<evidence type="ECO:0000256" key="2">
    <source>
        <dbReference type="ARBA" id="ARBA00023125"/>
    </source>
</evidence>
<keyword evidence="2" id="KW-0238">DNA-binding</keyword>
<feature type="domain" description="Cyclic nucleotide-binding" evidence="4">
    <location>
        <begin position="17"/>
        <end position="119"/>
    </location>
</feature>